<dbReference type="Gene3D" id="3.20.180.20">
    <property type="entry name" value="Dynein heavy chain, N-terminal domain 2"/>
    <property type="match status" value="1"/>
</dbReference>
<evidence type="ECO:0000256" key="3">
    <source>
        <dbReference type="ARBA" id="ARBA00022490"/>
    </source>
</evidence>
<evidence type="ECO:0000256" key="1">
    <source>
        <dbReference type="ARBA" id="ARBA00004430"/>
    </source>
</evidence>
<evidence type="ECO:0000259" key="18">
    <source>
        <dbReference type="Pfam" id="PF12777"/>
    </source>
</evidence>
<keyword evidence="4" id="KW-0493">Microtubule</keyword>
<dbReference type="InterPro" id="IPR042228">
    <property type="entry name" value="Dynein_linker_3"/>
</dbReference>
<dbReference type="InterPro" id="IPR041228">
    <property type="entry name" value="Dynein_C"/>
</dbReference>
<dbReference type="Pfam" id="PF12777">
    <property type="entry name" value="MT"/>
    <property type="match status" value="1"/>
</dbReference>
<dbReference type="Gene3D" id="1.10.8.720">
    <property type="entry name" value="Region D6 of dynein motor"/>
    <property type="match status" value="1"/>
</dbReference>
<feature type="domain" description="Dynein heavy chain AAA module D4" evidence="19">
    <location>
        <begin position="2475"/>
        <end position="2727"/>
    </location>
</feature>
<dbReference type="InterPro" id="IPR043160">
    <property type="entry name" value="Dynein_C_barrel"/>
</dbReference>
<dbReference type="Gene3D" id="1.20.1270.280">
    <property type="match status" value="1"/>
</dbReference>
<dbReference type="Pfam" id="PF18199">
    <property type="entry name" value="Dynein_C"/>
    <property type="match status" value="1"/>
</dbReference>
<dbReference type="InterPro" id="IPR026983">
    <property type="entry name" value="DHC"/>
</dbReference>
<dbReference type="InterPro" id="IPR041589">
    <property type="entry name" value="DNAH3_AAA_lid_1"/>
</dbReference>
<dbReference type="Gene3D" id="1.20.58.1120">
    <property type="match status" value="1"/>
</dbReference>
<dbReference type="InterPro" id="IPR024317">
    <property type="entry name" value="Dynein_heavy_chain_D4_dom"/>
</dbReference>
<evidence type="ECO:0000256" key="9">
    <source>
        <dbReference type="ARBA" id="ARBA00023069"/>
    </source>
</evidence>
<keyword evidence="8 13" id="KW-0175">Coiled coil</keyword>
<keyword evidence="11" id="KW-0206">Cytoskeleton</keyword>
<dbReference type="InterPro" id="IPR043157">
    <property type="entry name" value="Dynein_AAA1S"/>
</dbReference>
<keyword evidence="10" id="KW-0505">Motor protein</keyword>
<dbReference type="Gene3D" id="1.10.8.1220">
    <property type="match status" value="1"/>
</dbReference>
<dbReference type="Pfam" id="PF18198">
    <property type="entry name" value="AAA_lid_11"/>
    <property type="match status" value="1"/>
</dbReference>
<keyword evidence="3" id="KW-0963">Cytoplasm</keyword>
<evidence type="ECO:0000256" key="4">
    <source>
        <dbReference type="ARBA" id="ARBA00022701"/>
    </source>
</evidence>
<comment type="caution">
    <text evidence="25">The sequence shown here is derived from an EMBL/GenBank/DDBJ whole genome shotgun (WGS) entry which is preliminary data.</text>
</comment>
<name>A0ABR2IDI6_9EUKA</name>
<feature type="domain" description="Dynein heavy chain AAA 5 extension" evidence="21">
    <location>
        <begin position="1960"/>
        <end position="2115"/>
    </location>
</feature>
<feature type="domain" description="Dynein heavy chain linker" evidence="16">
    <location>
        <begin position="933"/>
        <end position="1338"/>
    </location>
</feature>
<protein>
    <recommendedName>
        <fullName evidence="27">Dynein heavy chain family protein</fullName>
    </recommendedName>
</protein>
<dbReference type="InterPro" id="IPR035699">
    <property type="entry name" value="AAA_6"/>
</dbReference>
<evidence type="ECO:0000256" key="6">
    <source>
        <dbReference type="ARBA" id="ARBA00022840"/>
    </source>
</evidence>
<dbReference type="EMBL" id="JAPFFF010000018">
    <property type="protein sequence ID" value="KAK8860630.1"/>
    <property type="molecule type" value="Genomic_DNA"/>
</dbReference>
<dbReference type="SUPFAM" id="SSF52540">
    <property type="entry name" value="P-loop containing nucleoside triphosphate hydrolases"/>
    <property type="match status" value="4"/>
</dbReference>
<evidence type="ECO:0000256" key="14">
    <source>
        <dbReference type="SAM" id="MobiDB-lite"/>
    </source>
</evidence>
<evidence type="ECO:0000259" key="19">
    <source>
        <dbReference type="Pfam" id="PF12780"/>
    </source>
</evidence>
<evidence type="ECO:0000259" key="21">
    <source>
        <dbReference type="Pfam" id="PF17852"/>
    </source>
</evidence>
<dbReference type="Gene3D" id="3.40.50.300">
    <property type="entry name" value="P-loop containing nucleotide triphosphate hydrolases"/>
    <property type="match status" value="5"/>
</dbReference>
<reference evidence="25 26" key="1">
    <citation type="submission" date="2024-04" db="EMBL/GenBank/DDBJ databases">
        <title>Tritrichomonas musculus Genome.</title>
        <authorList>
            <person name="Alves-Ferreira E."/>
            <person name="Grigg M."/>
            <person name="Lorenzi H."/>
            <person name="Galac M."/>
        </authorList>
    </citation>
    <scope>NUCLEOTIDE SEQUENCE [LARGE SCALE GENOMIC DNA]</scope>
    <source>
        <strain evidence="25 26">EAF2021</strain>
    </source>
</reference>
<dbReference type="Pfam" id="PF08393">
    <property type="entry name" value="DHC_N2"/>
    <property type="match status" value="1"/>
</dbReference>
<evidence type="ECO:0000256" key="10">
    <source>
        <dbReference type="ARBA" id="ARBA00023175"/>
    </source>
</evidence>
<evidence type="ECO:0000256" key="13">
    <source>
        <dbReference type="SAM" id="Coils"/>
    </source>
</evidence>
<feature type="domain" description="Dynein heavy chain hydrolytic ATP-binding dynein motor region" evidence="17">
    <location>
        <begin position="1469"/>
        <end position="1795"/>
    </location>
</feature>
<dbReference type="Gene3D" id="1.20.920.20">
    <property type="match status" value="1"/>
</dbReference>
<dbReference type="Pfam" id="PF12775">
    <property type="entry name" value="AAA_7"/>
    <property type="match status" value="1"/>
</dbReference>
<dbReference type="InterPro" id="IPR027417">
    <property type="entry name" value="P-loop_NTPase"/>
</dbReference>
<dbReference type="InterPro" id="IPR035706">
    <property type="entry name" value="AAA_9"/>
</dbReference>
<dbReference type="InterPro" id="IPR042222">
    <property type="entry name" value="Dynein_2_N"/>
</dbReference>
<dbReference type="Gene3D" id="3.10.490.20">
    <property type="match status" value="1"/>
</dbReference>
<dbReference type="InterPro" id="IPR004273">
    <property type="entry name" value="Dynein_heavy_D6_P-loop"/>
</dbReference>
<feature type="domain" description="Dynein heavy chain AAA lid" evidence="23">
    <location>
        <begin position="3726"/>
        <end position="3867"/>
    </location>
</feature>
<keyword evidence="12" id="KW-0966">Cell projection</keyword>
<sequence>MEGRFGRGRTRLLEKEDAIAKERDMNKRLGKVLPEETVKVPKIGEWTLNADELDNNNNTQNETNTEIQSNSNLSPPQNPISTQQQSQQQKSKPLINVRPFPRNVPLNTSQKQRIAKVQISQIQSSSTKPRSKSNLAPVPFHAPKLPNFVVPNTNYNPNSLQGRLLSQTYHPTENRVIFPAGTVTTDLKDILRSKYLIPTQKKSSSLNKLYNLNKVKPNNSQNELESENDNIINNFEDPKFLPLEVFDDKKYEEFSIEELMKNPTGYSKISDKGQIRWEKCKVINYDEENHLFLIEWENNHKRKKVARFNLRFDQENKEKFDLRVDQARLSCAMFETAMKFNKRVEEMPTDSLPELSNDDLTTIHNQLNLNTGETVLLKKLDDEVRSNFKILNNKLQFLYEIDNNPLIPDRDEFLELNRQNLKEERIEYGLIEKLDYDFTSLFKTISQIHLFADKNIMEGIFSIWSIFQDLKNVKFLREDFNETLQLSEFITYQHEHLNDTTKRFKTSIEETLNSVLGNIMTENMSNLIDSVNVKYEKMATLTTRMLHTILLDIVKATLESFLYIFNKYLSSNKDTIIEPQFVIVLVMNNEKKLDFAPSLHDFSENILLILSQFENTINELPKIELGFFRVDYGRVSFQDCVKIIQESKDLLNNILNDIFIQSNQFLSDKEYLEQVLSLDPEGYAHDFDPNAMKTLDEYREQINEFNKVLDIIQNELKSDNNLGVFILLCSEFKEEGSKHIKQLIHHFLNQIKSFALRDVNELDNEFKQISEKLQTVPKTPEELSDLKKYLNDVYETEKARNKKMEMSKDRFSFLEEFHFSFSDDEFEQRYRALQWPQKINAIIDETERTVQVERIRMIRELRANQRSLENDTLQVTEELTAFNAKFLDLEMTIEASDSINEIYSKMQKLKEQQELFNNHEKLFDFEPQNCRVLTKLIEEFSPLHTLWNLANEWLNTNTNWLDTPFPQVKADQINQFLILAGKKIVKIKKDLANQKQLIEKVITPLGQQIDLFKQKVPLLMKLRHPGIKTKHWEEISEVAGFQVNPSMELSLQGFFDLHLEKWQEKINEIAAIAAQEYSLESSLDQMDAEVQQLKFITVEFRNSGHFILHEIGDIISTIDDQLVTTQTLLTSPFIAPVKKRATEKLLFLRQSHDILESWIECQKNWLYLQPIFCGTSIQQKLHKEARDWTTVDKIWTGIMTLTHNHPEFNSVMHRSNLDSNLKQCNVLLDSITKGLNAYLEAKRLGFPRFFFLSNDELISILSHTKDFDKIQESMQKLFEYVNSITVDSNMTISAMNDSEGETVKFVNEIQGDTPEIEDWLNSFEEEMKNTLKKRTSECLIASTSTEMKKEDWLIKFPAQVCLITNQILWTQQVTNVIKSQKLRGLRTLQNKFIEQLDQLTEIIRQKISKLLRQVVSCLLINEVHNRDIITSLISDGVQEVESFKWMKQLRYYWENETVMIKSINNTFEYSYEYAGNSARLVITPLTDRCYQTLLSAFKQFLSGAPSGPAGTGKTETVRDCAKALGRPCVVYNCSEEVTPEQMSQFFAGLSSSGSWSCFDEFNRINIEVLSVIAQQVRNIQEAIAANLETFQLDSRTLKINNNAAICITMNPGYAGRTELPDNLKALFRPVAMMVPDFVFISEIMLFSGGFTTASKLSVKLVALFDLCRKQLSNSHHYDWGLRAMKAILSTAGKAKRNDLNANESFLLVQTIRDCTSPRLISADIPLFEYIIKDVFPEVESEKVTSENLVTFITNSFNSFNFQPLPIYVSKSVELFETTIVRHGIMLIGGSLSGKSVSWKVLSDALTKQALETGEGKPVHVEQLNPKAISISELYGFFNPVTSEWSDGVLSKSIRECSFSEQSELKWIIVDGPVDSLWIESMNSLLDDNKVLCLPNNERIQLGPHVKMIFEVDNLSEASPATVSRCGMVYFDPTVLPWSILCDSWQNNKKEKFPKMAEIVRQLMDAYLPSMVQFIEVDSECSLPISSNNAVVNLLSLLDCYAAIIRSPIEKVVDGDETVMVDPLDQKPFFSLFSSSEIIPYFNDIDEEVIKTVFERVFLFCLVWSFGGILTDNSRVTFDLFFKELCEKNKSSCPFPTDLTVFDYFADLSKLAWTPWCDNSTSMNFTDFKLIEEQMIPTNESASALFLSQLLITNHKHILVQGPETSKTLIGKTLIENILNHKIFECHVLPLSNCSQPSNISQFIMSYLHKKHGKFGPLNDHFEVFLLDNLSSVKPEIYGAQPTLELVRQFMDYGGWYNTSPVEFNSILGTTIYATMGCPGGGLFSIPHRLMRHFFILHIPKYKNETVNSIVYNLMNQRFRNHQPCVKDMLNQVVDATLDIFDQCTTNLLPIPSKLHYIFNLRTIVRVIKGILLVNSSLISNEEDFIKLWFHEMNRELNDRFNSNEDRKWFHEKMTKTVKTHFKVSWETINKDDFLMFNEFADGSQRYHEIQMNPEQVLNACNSTLEEHNKDATKTIDIVLFHEAIEHLSSLSRLFTMQRGHALLVGVKSSGRKSLSRLALHMASIDPFEIAITRTYGFTEWREDIKNLMKQCGVQDIATGFIITDVQIIMQQQLEDLSNLMINCEIPRLFERDEMEAIKAELAQAEMVMDADYEQMFKERCRRNLHVILVFSPYGQIFKDSMLSFPSIRNETTIDWFLPWSRDALESVATATIRKSSTEPPNVIKSIVSVCVKIHKSVEDMAKKFLIETKRFTAVTPSRYFELLNTFISKLVSKQKFVSEQIKNYENGVTKITTTRNQIESMSKQLDHDIPILQKTRNDVEKVLQDLTVKRNEVEETRKEVQGKSEIAEKEAEEAAETNRIAQEQLELAKPLLREAQEAVQRLDKDSLVNIKKLHQPSAGMKDTFDAICIMFGRSPKKVDGPNPGEKVDDYWPEAVSLLNDIQFIKNVTNFKIETISKNTIEKLKKYVPQNKELRNMKRAAAVASFMAVGALYDWVCASFDYWFVYQEILPKKLAAEQAAKKLEESQKILLEAKNHLSDVEAKLKKLEENAQEMQKKEGELTVNVGKTQARLTRAQKIMNGLSGETNRWTENAKNLRNSSNFILGDSLLISGVLTYLGAFSPSYRCEMIEAWKLFLEAEEIDFSETFSIAQSLGNDGVIRDWIVKGLPNDTHSIENALIITQNDQCFPLLIDPQLSGTKWLRAVEGEKLVILTFDQSDFLQRLKSCVSFGVPVLIENVGLKLDPLIDPILSRELLNVDGQKRVALGGEYVPFNSSFRLYISTKYPNPQYSPEICSQVTLINFTTTQDGLTDLLLNNLIEVEREDLDRKRIQIMEESAENTKKLKDIEEEILLIVSNAGSDILEDDVAIDTLTRAQKTSANIEQQIQASVKTEQQISHFKDKFEVVAQRASLLYFCVSDFSVIDPMYQFSLKWFVSLFRTAIQHSDHPSDFSLMISSFNDSIAKTFYESVSFSLFSRHKSLFSTLMTIRILTFEKKINNNELAFFLQPTTKNEKSPFKFISDEIWSLTVSLSKISTTFSSLPDDIKSNEEKWREYMDSQSPEKEAIPFPGSLTSFQKLLILRIFHLQKVREGLHIFIEENLGSFFVKPPTLNLLNVFKDSDPLSPLIFIIMPGIDPQDEVMTVATQLETDKYLKSYSLGRGRGQGAKELILEAAEKGFWVLLQNCHLSLSWMPQLEYIVNNLDPAKTHQRFRLCLVTMSSPDFPIGILYQGTKLIYEIPKGMRENVMRIYSSISEEDYNSSENSFIEKRLTFHLAFFHAVVLERLQFGSIGWNIPYEFNPSDFSISRRHLKIFLNENQDSKIPFEALSYVIGELNYGGRVTDKWDRRLLLSILNKYFSENINSRNFSFGSRYSPPDFEDENNAYQNLLDSVSKWPVVTAGEDVGLSKNASTITARNEALRIFSSLIEVQPSLASASDSISEDQFALNLVETLIKQVPQQFNVIQFKKQYNLKDTINTVLHHEILLYNKLIKVILDSLNQMQKGLKGLILIDEKLDLLNRRLLAGRVPEIWLEHSYPSILNLRSYMDDLNVRVNFLDKWVRGSPPKVYNLGAFYHPEEFLTAVLQVYARKHKVPFDSLSWLTNPLNETVEEKIVQKPDEGIYICGLPIEGAKWDLDEKTLVECGEKELINKLPVIHLVPTQDKNQYNMATTYECPVFRTQNRGSGALGLPNYIFSLYLPSETEKPDHWVQRSVAAFITTS</sequence>
<evidence type="ECO:0000313" key="26">
    <source>
        <dbReference type="Proteomes" id="UP001470230"/>
    </source>
</evidence>
<dbReference type="Pfam" id="PF17857">
    <property type="entry name" value="AAA_lid_1"/>
    <property type="match status" value="1"/>
</dbReference>
<dbReference type="Pfam" id="PF12780">
    <property type="entry name" value="AAA_8"/>
    <property type="match status" value="1"/>
</dbReference>
<dbReference type="InterPro" id="IPR024743">
    <property type="entry name" value="Dynein_HC_stalk"/>
</dbReference>
<gene>
    <name evidence="25" type="ORF">M9Y10_012295</name>
</gene>
<dbReference type="Gene3D" id="1.20.140.100">
    <property type="entry name" value="Dynein heavy chain, N-terminal domain 2"/>
    <property type="match status" value="1"/>
</dbReference>
<keyword evidence="6" id="KW-0067">ATP-binding</keyword>
<dbReference type="Gene3D" id="1.10.8.710">
    <property type="match status" value="1"/>
</dbReference>
<dbReference type="Pfam" id="PF03028">
    <property type="entry name" value="Dynein_heavy"/>
    <property type="match status" value="1"/>
</dbReference>
<dbReference type="Gene3D" id="6.10.140.1060">
    <property type="match status" value="1"/>
</dbReference>
<evidence type="ECO:0000259" key="16">
    <source>
        <dbReference type="Pfam" id="PF08393"/>
    </source>
</evidence>
<proteinExistence type="inferred from homology"/>
<keyword evidence="7" id="KW-0243">Dynein</keyword>
<dbReference type="PANTHER" id="PTHR45703">
    <property type="entry name" value="DYNEIN HEAVY CHAIN"/>
    <property type="match status" value="1"/>
</dbReference>
<evidence type="ECO:0000259" key="20">
    <source>
        <dbReference type="Pfam" id="PF12781"/>
    </source>
</evidence>
<evidence type="ECO:0000256" key="2">
    <source>
        <dbReference type="ARBA" id="ARBA00008887"/>
    </source>
</evidence>
<evidence type="ECO:0000259" key="23">
    <source>
        <dbReference type="Pfam" id="PF18198"/>
    </source>
</evidence>
<dbReference type="InterPro" id="IPR042219">
    <property type="entry name" value="AAA_lid_11_sf"/>
</dbReference>
<keyword evidence="26" id="KW-1185">Reference proteome</keyword>
<comment type="subcellular location">
    <subcellularLocation>
        <location evidence="1">Cytoplasm</location>
        <location evidence="1">Cytoskeleton</location>
        <location evidence="1">Cilium axoneme</location>
    </subcellularLocation>
</comment>
<accession>A0ABR2IDI6</accession>
<feature type="domain" description="Dynein heavy chain C-terminal" evidence="24">
    <location>
        <begin position="3874"/>
        <end position="4173"/>
    </location>
</feature>
<evidence type="ECO:0000259" key="15">
    <source>
        <dbReference type="Pfam" id="PF03028"/>
    </source>
</evidence>
<dbReference type="InterPro" id="IPR013602">
    <property type="entry name" value="Dynein_heavy_linker"/>
</dbReference>
<evidence type="ECO:0000259" key="17">
    <source>
        <dbReference type="Pfam" id="PF12774"/>
    </source>
</evidence>
<dbReference type="Gene3D" id="1.10.287.2620">
    <property type="match status" value="1"/>
</dbReference>
<dbReference type="InterPro" id="IPR041658">
    <property type="entry name" value="AAA_lid_11"/>
</dbReference>
<feature type="coiled-coil region" evidence="13">
    <location>
        <begin position="2772"/>
        <end position="2826"/>
    </location>
</feature>
<dbReference type="InterPro" id="IPR041466">
    <property type="entry name" value="Dynein_AAA5_ext"/>
</dbReference>
<feature type="coiled-coil region" evidence="13">
    <location>
        <begin position="2975"/>
        <end position="3023"/>
    </location>
</feature>
<keyword evidence="9" id="KW-0969">Cilium</keyword>
<dbReference type="Pfam" id="PF12781">
    <property type="entry name" value="AAA_9"/>
    <property type="match status" value="1"/>
</dbReference>
<feature type="domain" description="Dynein heavy chain region D6 P-loop" evidence="15">
    <location>
        <begin position="3580"/>
        <end position="3692"/>
    </location>
</feature>
<evidence type="ECO:0000313" key="25">
    <source>
        <dbReference type="EMBL" id="KAK8860630.1"/>
    </source>
</evidence>
<feature type="domain" description="Dynein heavy chain coiled coil stalk" evidence="18">
    <location>
        <begin position="2744"/>
        <end position="3091"/>
    </location>
</feature>
<evidence type="ECO:0000256" key="8">
    <source>
        <dbReference type="ARBA" id="ARBA00023054"/>
    </source>
</evidence>
<evidence type="ECO:0000256" key="7">
    <source>
        <dbReference type="ARBA" id="ARBA00023017"/>
    </source>
</evidence>
<feature type="region of interest" description="Disordered" evidence="14">
    <location>
        <begin position="49"/>
        <end position="139"/>
    </location>
</feature>
<organism evidence="25 26">
    <name type="scientific">Tritrichomonas musculus</name>
    <dbReference type="NCBI Taxonomy" id="1915356"/>
    <lineage>
        <taxon>Eukaryota</taxon>
        <taxon>Metamonada</taxon>
        <taxon>Parabasalia</taxon>
        <taxon>Tritrichomonadida</taxon>
        <taxon>Tritrichomonadidae</taxon>
        <taxon>Tritrichomonas</taxon>
    </lineage>
</organism>
<feature type="domain" description="Dynein heavy chain 3 AAA+ lid" evidence="22">
    <location>
        <begin position="2333"/>
        <end position="2421"/>
    </location>
</feature>
<dbReference type="Gene3D" id="1.20.920.30">
    <property type="match status" value="1"/>
</dbReference>
<dbReference type="Pfam" id="PF17852">
    <property type="entry name" value="Dynein_AAA_lid"/>
    <property type="match status" value="1"/>
</dbReference>
<evidence type="ECO:0000256" key="11">
    <source>
        <dbReference type="ARBA" id="ARBA00023212"/>
    </source>
</evidence>
<feature type="compositionally biased region" description="Low complexity" evidence="14">
    <location>
        <begin position="49"/>
        <end position="66"/>
    </location>
</feature>
<evidence type="ECO:0000256" key="5">
    <source>
        <dbReference type="ARBA" id="ARBA00022741"/>
    </source>
</evidence>
<evidence type="ECO:0000259" key="24">
    <source>
        <dbReference type="Pfam" id="PF18199"/>
    </source>
</evidence>
<dbReference type="Pfam" id="PF12774">
    <property type="entry name" value="AAA_6"/>
    <property type="match status" value="1"/>
</dbReference>
<evidence type="ECO:0008006" key="27">
    <source>
        <dbReference type="Google" id="ProtNLM"/>
    </source>
</evidence>
<feature type="domain" description="Dynein heavy chain ATP-binding dynein motor region" evidence="20">
    <location>
        <begin position="3119"/>
        <end position="3340"/>
    </location>
</feature>
<evidence type="ECO:0000259" key="22">
    <source>
        <dbReference type="Pfam" id="PF17857"/>
    </source>
</evidence>
<evidence type="ECO:0000256" key="12">
    <source>
        <dbReference type="ARBA" id="ARBA00023273"/>
    </source>
</evidence>
<dbReference type="Proteomes" id="UP001470230">
    <property type="component" value="Unassembled WGS sequence"/>
</dbReference>
<keyword evidence="5" id="KW-0547">Nucleotide-binding</keyword>
<comment type="similarity">
    <text evidence="2">Belongs to the dynein heavy chain family.</text>
</comment>
<dbReference type="Gene3D" id="1.10.472.130">
    <property type="match status" value="1"/>
</dbReference>
<feature type="compositionally biased region" description="Low complexity" evidence="14">
    <location>
        <begin position="79"/>
        <end position="93"/>
    </location>
</feature>
<feature type="compositionally biased region" description="Polar residues" evidence="14">
    <location>
        <begin position="105"/>
        <end position="134"/>
    </location>
</feature>